<reference evidence="3 4" key="1">
    <citation type="submission" date="2019-08" db="EMBL/GenBank/DDBJ databases">
        <title>Lewinella sp. strain SSH13 Genome sequencing and assembly.</title>
        <authorList>
            <person name="Kim I."/>
        </authorList>
    </citation>
    <scope>NUCLEOTIDE SEQUENCE [LARGE SCALE GENOMIC DNA]</scope>
    <source>
        <strain evidence="3 4">SSH13</strain>
    </source>
</reference>
<dbReference type="RefSeq" id="WP_147930546.1">
    <property type="nucleotide sequence ID" value="NZ_VOXD01000012.1"/>
</dbReference>
<dbReference type="EMBL" id="VOXD01000012">
    <property type="protein sequence ID" value="TXF89716.1"/>
    <property type="molecule type" value="Genomic_DNA"/>
</dbReference>
<evidence type="ECO:0000313" key="4">
    <source>
        <dbReference type="Proteomes" id="UP000321907"/>
    </source>
</evidence>
<keyword evidence="1" id="KW-1133">Transmembrane helix</keyword>
<feature type="transmembrane region" description="Helical" evidence="1">
    <location>
        <begin position="6"/>
        <end position="33"/>
    </location>
</feature>
<organism evidence="3 4">
    <name type="scientific">Neolewinella aurantiaca</name>
    <dbReference type="NCBI Taxonomy" id="2602767"/>
    <lineage>
        <taxon>Bacteria</taxon>
        <taxon>Pseudomonadati</taxon>
        <taxon>Bacteroidota</taxon>
        <taxon>Saprospiria</taxon>
        <taxon>Saprospirales</taxon>
        <taxon>Lewinellaceae</taxon>
        <taxon>Neolewinella</taxon>
    </lineage>
</organism>
<dbReference type="SUPFAM" id="SSF56935">
    <property type="entry name" value="Porins"/>
    <property type="match status" value="1"/>
</dbReference>
<protein>
    <recommendedName>
        <fullName evidence="2">Peptidase M56 domain-containing protein</fullName>
    </recommendedName>
</protein>
<dbReference type="OrthoDB" id="15218at2"/>
<dbReference type="InterPro" id="IPR037066">
    <property type="entry name" value="Plug_dom_sf"/>
</dbReference>
<dbReference type="Pfam" id="PF05569">
    <property type="entry name" value="Peptidase_M56"/>
    <property type="match status" value="1"/>
</dbReference>
<comment type="caution">
    <text evidence="3">The sequence shown here is derived from an EMBL/GenBank/DDBJ whole genome shotgun (WGS) entry which is preliminary data.</text>
</comment>
<keyword evidence="1" id="KW-0472">Membrane</keyword>
<feature type="domain" description="Peptidase M56" evidence="2">
    <location>
        <begin position="153"/>
        <end position="291"/>
    </location>
</feature>
<evidence type="ECO:0000259" key="2">
    <source>
        <dbReference type="Pfam" id="PF05569"/>
    </source>
</evidence>
<proteinExistence type="predicted"/>
<keyword evidence="1" id="KW-0812">Transmembrane</keyword>
<gene>
    <name evidence="3" type="ORF">FUA23_09720</name>
</gene>
<dbReference type="PANTHER" id="PTHR34978:SF3">
    <property type="entry name" value="SLR0241 PROTEIN"/>
    <property type="match status" value="1"/>
</dbReference>
<evidence type="ECO:0000256" key="1">
    <source>
        <dbReference type="SAM" id="Phobius"/>
    </source>
</evidence>
<evidence type="ECO:0000313" key="3">
    <source>
        <dbReference type="EMBL" id="TXF89716.1"/>
    </source>
</evidence>
<dbReference type="CDD" id="cd07341">
    <property type="entry name" value="M56_BlaR1_MecR1_like"/>
    <property type="match status" value="1"/>
</dbReference>
<dbReference type="Proteomes" id="UP000321907">
    <property type="component" value="Unassembled WGS sequence"/>
</dbReference>
<dbReference type="InterPro" id="IPR008756">
    <property type="entry name" value="Peptidase_M56"/>
</dbReference>
<sequence>MDHLLPYATAFGLALFHSLWIGGILYVAVRALFPLLGSPAARHNLAYGALLTLTAAFAYSAFYLYDATPVCENLQVAASGMPGLLLPSVSDSTGITGWLTTYAPWLSVFYAVGLFPALLLLLRDQDRVQLLRTEGTSPLPGSWAEQLGDELARHPATRRVRCFLSERAGEVMTLGFWSPVIVFPVALSTELSPEMARTILLHEIAHLRHYDHWLNYPQQLIRTFFFFHPAVHALCQLIDREREHRCDDWVAERCNDRRTYATALVTVARASHTPANNLVMSATKTPFSARIQRLFLGEDRQKDGKFIFAALLALLLGIGHFSYTNMGEDAGAVNCIEEQNKAKNTALRNHSTSPEQQLAAVPDEYILGKTNLTKKQSWSLSDQASEQTTKPCSTSIQVEDLPYIAAPEPPASSNPRAMERYEKARRKYKDMRALPKPEHMGLSRNAIVSTLPCRKIAPLEIRPVLPKICDKNFPKVLSSVDIPLLPSISALPTKIAVFIDGARAEAGPANDLDPARIESISVIKGNSQLSDMDLDGFKGAIMITTKNGTNRNVKCPSTITS</sequence>
<feature type="transmembrane region" description="Helical" evidence="1">
    <location>
        <begin position="45"/>
        <end position="65"/>
    </location>
</feature>
<dbReference type="InterPro" id="IPR052173">
    <property type="entry name" value="Beta-lactam_resp_regulator"/>
</dbReference>
<feature type="transmembrane region" description="Helical" evidence="1">
    <location>
        <begin position="102"/>
        <end position="122"/>
    </location>
</feature>
<feature type="transmembrane region" description="Helical" evidence="1">
    <location>
        <begin position="306"/>
        <end position="323"/>
    </location>
</feature>
<keyword evidence="4" id="KW-1185">Reference proteome</keyword>
<accession>A0A5C7FXL2</accession>
<name>A0A5C7FXL2_9BACT</name>
<dbReference type="AlphaFoldDB" id="A0A5C7FXL2"/>
<dbReference type="PANTHER" id="PTHR34978">
    <property type="entry name" value="POSSIBLE SENSOR-TRANSDUCER PROTEIN BLAR"/>
    <property type="match status" value="1"/>
</dbReference>
<dbReference type="Gene3D" id="2.170.130.10">
    <property type="entry name" value="TonB-dependent receptor, plug domain"/>
    <property type="match status" value="1"/>
</dbReference>